<evidence type="ECO:0000259" key="1">
    <source>
        <dbReference type="Pfam" id="PF01425"/>
    </source>
</evidence>
<sequence length="492" mass="52259">MSSSKMSADEICFLTATEQRSLLKARRISARELLDLHLDRVKRVNPSCNAVVTLDEEGARRQAGAADEKVARGEMTGPLHGLPMTIKDSFAVTGMAATCGLEELRDYRPHEDAVPVAKIRAAGAVIFGKTNLPAGAADHQSCNTLFGLTRNPWDGERTVGGSSGGSAAALAAGLTSLELGSDIGGSIRVPAHFCGVYGHKPSHGLVSTEGHIPPPPGHVAPVELGVAGPLARSAFDLELLFDVLLGTSDVDGAQLQLPPTRHEDLRSFRIAVWNEGQAYPLDDAYAAAIEGLVDDLVRLGAKVNRQARPPIDPASSYDVYLQTLFGIIGSGLPPQAREALVAAGEASESGGYPRRIAAAVCQSLSQHFAAAEQRHQLYRAWRRFFADYDVLLCPITPTVAFPHDVERLDLAAQFDRRLKVNGGSIPYMDNLAWPGLVTVANLPATAIPTGRRVGGLPAGVQVVGPYLGDRTTLRFAQLVEQALGGFARPPGI</sequence>
<dbReference type="InterPro" id="IPR036928">
    <property type="entry name" value="AS_sf"/>
</dbReference>
<dbReference type="PIRSF" id="PIRSF001221">
    <property type="entry name" value="Amidase_fungi"/>
    <property type="match status" value="1"/>
</dbReference>
<dbReference type="EC" id="3.5.1.4" evidence="2"/>
<dbReference type="NCBIfam" id="NF004816">
    <property type="entry name" value="PRK06170.1"/>
    <property type="match status" value="1"/>
</dbReference>
<proteinExistence type="predicted"/>
<dbReference type="InterPro" id="IPR023631">
    <property type="entry name" value="Amidase_dom"/>
</dbReference>
<dbReference type="PANTHER" id="PTHR43372">
    <property type="entry name" value="FATTY-ACID AMIDE HYDROLASE"/>
    <property type="match status" value="1"/>
</dbReference>
<feature type="domain" description="Amidase" evidence="1">
    <location>
        <begin position="32"/>
        <end position="473"/>
    </location>
</feature>
<dbReference type="GO" id="GO:0004040">
    <property type="term" value="F:amidase activity"/>
    <property type="evidence" value="ECO:0007669"/>
    <property type="project" value="UniProtKB-EC"/>
</dbReference>
<keyword evidence="2" id="KW-0378">Hydrolase</keyword>
<dbReference type="RefSeq" id="WP_237890003.1">
    <property type="nucleotide sequence ID" value="NZ_JAKLTY010000003.1"/>
</dbReference>
<dbReference type="GO" id="GO:0012505">
    <property type="term" value="C:endomembrane system"/>
    <property type="evidence" value="ECO:0007669"/>
    <property type="project" value="TreeGrafter"/>
</dbReference>
<protein>
    <submittedName>
        <fullName evidence="2">Amidase</fullName>
        <ecNumber evidence="2">3.5.1.4</ecNumber>
    </submittedName>
</protein>
<dbReference type="PANTHER" id="PTHR43372:SF4">
    <property type="entry name" value="FATTY-ACID AMIDE HYDROLASE 2"/>
    <property type="match status" value="1"/>
</dbReference>
<dbReference type="Proteomes" id="UP001139054">
    <property type="component" value="Unassembled WGS sequence"/>
</dbReference>
<gene>
    <name evidence="2" type="ORF">L6654_06045</name>
</gene>
<dbReference type="Gene3D" id="3.90.1300.10">
    <property type="entry name" value="Amidase signature (AS) domain"/>
    <property type="match status" value="1"/>
</dbReference>
<name>A0A9X1R6B6_9BRAD</name>
<evidence type="ECO:0000313" key="3">
    <source>
        <dbReference type="Proteomes" id="UP001139054"/>
    </source>
</evidence>
<comment type="caution">
    <text evidence="2">The sequence shown here is derived from an EMBL/GenBank/DDBJ whole genome shotgun (WGS) entry which is preliminary data.</text>
</comment>
<dbReference type="SUPFAM" id="SSF75304">
    <property type="entry name" value="Amidase signature (AS) enzymes"/>
    <property type="match status" value="1"/>
</dbReference>
<dbReference type="AlphaFoldDB" id="A0A9X1R6B6"/>
<dbReference type="Pfam" id="PF01425">
    <property type="entry name" value="Amidase"/>
    <property type="match status" value="1"/>
</dbReference>
<reference evidence="2" key="1">
    <citation type="submission" date="2022-01" db="EMBL/GenBank/DDBJ databases">
        <title>Genome sequnece data of strain Bradyrhizobium sp. nov.</title>
        <authorList>
            <person name="Zhang J."/>
        </authorList>
    </citation>
    <scope>NUCLEOTIDE SEQUENCE</scope>
    <source>
        <strain evidence="2">WYCCWR 13023</strain>
    </source>
</reference>
<dbReference type="EMBL" id="JAKLTY010000003">
    <property type="protein sequence ID" value="MCG2626186.1"/>
    <property type="molecule type" value="Genomic_DNA"/>
</dbReference>
<organism evidence="2 3">
    <name type="scientific">Bradyrhizobium zhengyangense</name>
    <dbReference type="NCBI Taxonomy" id="2911009"/>
    <lineage>
        <taxon>Bacteria</taxon>
        <taxon>Pseudomonadati</taxon>
        <taxon>Pseudomonadota</taxon>
        <taxon>Alphaproteobacteria</taxon>
        <taxon>Hyphomicrobiales</taxon>
        <taxon>Nitrobacteraceae</taxon>
        <taxon>Bradyrhizobium</taxon>
    </lineage>
</organism>
<dbReference type="InterPro" id="IPR052739">
    <property type="entry name" value="FAAH2"/>
</dbReference>
<accession>A0A9X1R6B6</accession>
<evidence type="ECO:0000313" key="2">
    <source>
        <dbReference type="EMBL" id="MCG2626186.1"/>
    </source>
</evidence>